<dbReference type="InterPro" id="IPR002556">
    <property type="entry name" value="Arteri_GP3"/>
</dbReference>
<protein>
    <submittedName>
        <fullName evidence="2">ORF 3' protein</fullName>
    </submittedName>
</protein>
<proteinExistence type="predicted"/>
<evidence type="ECO:0000313" key="1">
    <source>
        <dbReference type="EMBL" id="APP93311.1"/>
    </source>
</evidence>
<dbReference type="EMBL" id="KX656701">
    <property type="protein sequence ID" value="APP93311.1"/>
    <property type="molecule type" value="Genomic_RNA"/>
</dbReference>
<reference evidence="2" key="1">
    <citation type="submission" date="2016-07" db="EMBL/GenBank/DDBJ databases">
        <title>Within-host evolution and adaptation of simian arteriviruses in cynomolgus (crab-eating) macaques.</title>
        <authorList>
            <person name="Moncla L.H."/>
            <person name="Weiler A.M."/>
            <person name="Barry G."/>
            <person name="Weinfurter J.T."/>
            <person name="Dinis J.M."/>
            <person name="Charlier O."/>
            <person name="Lauck M."/>
            <person name="Bailey A.L."/>
            <person name="Wahl-Jensen V."/>
            <person name="Nelson C.W."/>
            <person name="Johnson J.C."/>
            <person name="Cai Y."/>
            <person name="Goldberg T.L."/>
            <person name="O'Connor D.H."/>
            <person name="Jahrling P.B."/>
            <person name="Kuhn J.H."/>
            <person name="Friedrich T.C."/>
        </authorList>
    </citation>
    <scope>NUCLEOTIDE SEQUENCE</scope>
    <source>
        <strain evidence="2">KRCV-1_P4-D12</strain>
        <strain evidence="1">KRCV-1_P4-D7</strain>
    </source>
</reference>
<evidence type="ECO:0000313" key="2">
    <source>
        <dbReference type="EMBL" id="APP93324.1"/>
    </source>
</evidence>
<organism evidence="2">
    <name type="scientific">Kibale red colobus virus 1</name>
    <dbReference type="NCBI Taxonomy" id="1885929"/>
    <lineage>
        <taxon>Viruses</taxon>
        <taxon>Riboviria</taxon>
        <taxon>Orthornavirae</taxon>
        <taxon>Pisuviricota</taxon>
        <taxon>Pisoniviricetes</taxon>
        <taxon>Nidovirales</taxon>
        <taxon>Arnidovirineae</taxon>
        <taxon>Arteriviridae</taxon>
        <taxon>Simarterivirinae</taxon>
        <taxon>Zetaarterivirus</taxon>
        <taxon>Zetaarterivirus ugarco</taxon>
        <taxon>Zetaarterivirus ugarco 1</taxon>
    </lineage>
</organism>
<dbReference type="EMBL" id="KX656702">
    <property type="protein sequence ID" value="APP93324.1"/>
    <property type="molecule type" value="Genomic_RNA"/>
</dbReference>
<name>A0A1L5YNK6_9NIDO</name>
<sequence>MARLLLHSGLSCFCILCCYRTAYAYNNTTNSSSVAFCFYVPTSDKIQVLMQLDAVVCNPNDSHSILPFARSTGSAGGCTAYSSCSKTGIEDGSCSGFWVYSPITMAPQHVGMEYRVNLSLHPQHESMAMLMSFILTYMPESFGLHPNITRNFNYSTVSCVSPWERAHRCYRFCVNQNATFQEYSGPFGLYFDKPQGWDIYFSELLRPFLLSLLVLGVSQI</sequence>
<accession>A0A1L5YNK6</accession>
<dbReference type="Pfam" id="PF01606">
    <property type="entry name" value="Arteri_env"/>
    <property type="match status" value="1"/>
</dbReference>